<organism evidence="3">
    <name type="scientific">Salpingoeca rosetta (strain ATCC 50818 / BSB-021)</name>
    <dbReference type="NCBI Taxonomy" id="946362"/>
    <lineage>
        <taxon>Eukaryota</taxon>
        <taxon>Choanoflagellata</taxon>
        <taxon>Craspedida</taxon>
        <taxon>Salpingoecidae</taxon>
        <taxon>Salpingoeca</taxon>
    </lineage>
</organism>
<gene>
    <name evidence="2" type="ORF">PTSG_11388</name>
</gene>
<feature type="signal peptide" evidence="1">
    <location>
        <begin position="1"/>
        <end position="21"/>
    </location>
</feature>
<dbReference type="RefSeq" id="XP_004987612.1">
    <property type="nucleotide sequence ID" value="XM_004987555.1"/>
</dbReference>
<dbReference type="KEGG" id="sre:PTSG_11388"/>
<evidence type="ECO:0000313" key="3">
    <source>
        <dbReference type="Proteomes" id="UP000007799"/>
    </source>
</evidence>
<feature type="non-terminal residue" evidence="2">
    <location>
        <position position="269"/>
    </location>
</feature>
<dbReference type="EMBL" id="GL833004">
    <property type="protein sequence ID" value="EGD81849.1"/>
    <property type="molecule type" value="Genomic_DNA"/>
</dbReference>
<dbReference type="GeneID" id="16068133"/>
<evidence type="ECO:0008006" key="4">
    <source>
        <dbReference type="Google" id="ProtNLM"/>
    </source>
</evidence>
<evidence type="ECO:0000256" key="1">
    <source>
        <dbReference type="SAM" id="SignalP"/>
    </source>
</evidence>
<dbReference type="InParanoid" id="F2UT93"/>
<protein>
    <recommendedName>
        <fullName evidence="4">Secreted protein</fullName>
    </recommendedName>
</protein>
<accession>F2UT93</accession>
<feature type="chain" id="PRO_5005676026" description="Secreted protein" evidence="1">
    <location>
        <begin position="22"/>
        <end position="269"/>
    </location>
</feature>
<proteinExistence type="predicted"/>
<dbReference type="Proteomes" id="UP000007799">
    <property type="component" value="Unassembled WGS sequence"/>
</dbReference>
<keyword evidence="3" id="KW-1185">Reference proteome</keyword>
<sequence>MPSSSVLRTVAIMAAIVLVTATGGFQGVLGSCHGQEEAEGSCSAIYRQCSAASLAQVCGHSDDDLPLSFGHSFCQRFERGFNDFTGRGRRWPLPHIERDRVESHLSCYTQASKNACNLRRSDRQLIFDIVRNAYNEFQTTSTIRQGLQTAFSCLGSFGAPNNRHQQVKPLYGAAGLLQQLIDALTRRSVPSISASMAKSVEQQLAQQLGITPESIHITVKTMGTATNIFSDLASNMTNANATARAQDADDSGPHFAVVIDISDAQGHAD</sequence>
<name>F2UT93_SALR5</name>
<keyword evidence="1" id="KW-0732">Signal</keyword>
<dbReference type="AlphaFoldDB" id="F2UT93"/>
<reference evidence="2" key="1">
    <citation type="submission" date="2009-08" db="EMBL/GenBank/DDBJ databases">
        <title>Annotation of Salpingoeca rosetta.</title>
        <authorList>
            <consortium name="The Broad Institute Genome Sequencing Platform"/>
            <person name="Russ C."/>
            <person name="Cuomo C."/>
            <person name="Burger G."/>
            <person name="Gray M.W."/>
            <person name="Holland P.W.H."/>
            <person name="King N."/>
            <person name="Lang F.B.F."/>
            <person name="Roger A.J."/>
            <person name="Ruiz-Trillo I."/>
            <person name="Young S.K."/>
            <person name="Zeng Q."/>
            <person name="Gargeya S."/>
            <person name="Alvarado L."/>
            <person name="Berlin A."/>
            <person name="Chapman S.B."/>
            <person name="Chen Z."/>
            <person name="Freedman E."/>
            <person name="Gellesch M."/>
            <person name="Goldberg J."/>
            <person name="Griggs A."/>
            <person name="Gujja S."/>
            <person name="Heilman E."/>
            <person name="Heiman D."/>
            <person name="Howarth C."/>
            <person name="Mehta T."/>
            <person name="Neiman D."/>
            <person name="Pearson M."/>
            <person name="Roberts A."/>
            <person name="Saif S."/>
            <person name="Shea T."/>
            <person name="Shenoy N."/>
            <person name="Sisk P."/>
            <person name="Stolte C."/>
            <person name="Sykes S."/>
            <person name="White J."/>
            <person name="Yandava C."/>
            <person name="Haas B."/>
            <person name="Nusbaum C."/>
            <person name="Birren B."/>
        </authorList>
    </citation>
    <scope>NUCLEOTIDE SEQUENCE [LARGE SCALE GENOMIC DNA]</scope>
    <source>
        <strain evidence="2">ATCC 50818</strain>
    </source>
</reference>
<evidence type="ECO:0000313" key="2">
    <source>
        <dbReference type="EMBL" id="EGD81849.1"/>
    </source>
</evidence>